<comment type="caution">
    <text evidence="1">The sequence shown here is derived from an EMBL/GenBank/DDBJ whole genome shotgun (WGS) entry which is preliminary data.</text>
</comment>
<keyword evidence="2" id="KW-1185">Reference proteome</keyword>
<dbReference type="Proteomes" id="UP001311915">
    <property type="component" value="Unassembled WGS sequence"/>
</dbReference>
<proteinExistence type="predicted"/>
<accession>A0AAV9M2T6</accession>
<name>A0AAV9M2T6_9SOLN</name>
<evidence type="ECO:0000313" key="1">
    <source>
        <dbReference type="EMBL" id="KAK4731717.1"/>
    </source>
</evidence>
<dbReference type="EMBL" id="JAWPEI010000003">
    <property type="protein sequence ID" value="KAK4731717.1"/>
    <property type="molecule type" value="Genomic_DNA"/>
</dbReference>
<sequence length="127" mass="14729">MTSMIILTPRINQYVINKHDNKHINIRLKHSVHKVHKRCRGITQAKRHNKKLIMTITSLECCLRDIIFSYSQLMIARSKVYLTKASGTLKLIEKIINSQKRILILYSDLVQLAVVNTHPKGTIFLSH</sequence>
<organism evidence="1 2">
    <name type="scientific">Solanum pinnatisectum</name>
    <name type="common">tansyleaf nightshade</name>
    <dbReference type="NCBI Taxonomy" id="50273"/>
    <lineage>
        <taxon>Eukaryota</taxon>
        <taxon>Viridiplantae</taxon>
        <taxon>Streptophyta</taxon>
        <taxon>Embryophyta</taxon>
        <taxon>Tracheophyta</taxon>
        <taxon>Spermatophyta</taxon>
        <taxon>Magnoliopsida</taxon>
        <taxon>eudicotyledons</taxon>
        <taxon>Gunneridae</taxon>
        <taxon>Pentapetalae</taxon>
        <taxon>asterids</taxon>
        <taxon>lamiids</taxon>
        <taxon>Solanales</taxon>
        <taxon>Solanaceae</taxon>
        <taxon>Solanoideae</taxon>
        <taxon>Solaneae</taxon>
        <taxon>Solanum</taxon>
    </lineage>
</organism>
<gene>
    <name evidence="1" type="ORF">R3W88_024705</name>
</gene>
<dbReference type="AlphaFoldDB" id="A0AAV9M2T6"/>
<reference evidence="1 2" key="1">
    <citation type="submission" date="2023-10" db="EMBL/GenBank/DDBJ databases">
        <title>Genome-Wide Identification Analysis in wild type Solanum Pinnatisectum Reveals Some Genes Defensing Phytophthora Infestans.</title>
        <authorList>
            <person name="Sun C."/>
        </authorList>
    </citation>
    <scope>NUCLEOTIDE SEQUENCE [LARGE SCALE GENOMIC DNA]</scope>
    <source>
        <strain evidence="1">LQN</strain>
        <tissue evidence="1">Leaf</tissue>
    </source>
</reference>
<protein>
    <submittedName>
        <fullName evidence="1">Uncharacterized protein</fullName>
    </submittedName>
</protein>
<evidence type="ECO:0000313" key="2">
    <source>
        <dbReference type="Proteomes" id="UP001311915"/>
    </source>
</evidence>